<dbReference type="AlphaFoldDB" id="A0A428MCU5"/>
<evidence type="ECO:0008006" key="4">
    <source>
        <dbReference type="Google" id="ProtNLM"/>
    </source>
</evidence>
<keyword evidence="1" id="KW-0732">Signal</keyword>
<evidence type="ECO:0000313" key="2">
    <source>
        <dbReference type="EMBL" id="RSL14711.1"/>
    </source>
</evidence>
<proteinExistence type="predicted"/>
<comment type="caution">
    <text evidence="2">The sequence shown here is derived from an EMBL/GenBank/DDBJ whole genome shotgun (WGS) entry which is preliminary data.</text>
</comment>
<reference evidence="2 3" key="1">
    <citation type="submission" date="2018-12" db="EMBL/GenBank/DDBJ databases">
        <title>Sequencing of bacterial isolates from soil warming experiment in Harvard Forest, Massachusetts, USA.</title>
        <authorList>
            <person name="Deangelis K."/>
        </authorList>
    </citation>
    <scope>NUCLEOTIDE SEQUENCE [LARGE SCALE GENOMIC DNA]</scope>
    <source>
        <strain evidence="2 3">EB153</strain>
    </source>
</reference>
<evidence type="ECO:0000313" key="3">
    <source>
        <dbReference type="Proteomes" id="UP000269669"/>
    </source>
</evidence>
<protein>
    <recommendedName>
        <fullName evidence="4">Glycine zipper 2TM domain-containing protein</fullName>
    </recommendedName>
</protein>
<accession>A0A428MCU5</accession>
<organism evidence="2 3">
    <name type="scientific">Edaphobacter aggregans</name>
    <dbReference type="NCBI Taxonomy" id="570835"/>
    <lineage>
        <taxon>Bacteria</taxon>
        <taxon>Pseudomonadati</taxon>
        <taxon>Acidobacteriota</taxon>
        <taxon>Terriglobia</taxon>
        <taxon>Terriglobales</taxon>
        <taxon>Acidobacteriaceae</taxon>
        <taxon>Edaphobacter</taxon>
    </lineage>
</organism>
<dbReference type="Proteomes" id="UP000269669">
    <property type="component" value="Unassembled WGS sequence"/>
</dbReference>
<name>A0A428MCU5_9BACT</name>
<dbReference type="EMBL" id="RSDW01000001">
    <property type="protein sequence ID" value="RSL14711.1"/>
    <property type="molecule type" value="Genomic_DNA"/>
</dbReference>
<keyword evidence="3" id="KW-1185">Reference proteome</keyword>
<feature type="signal peptide" evidence="1">
    <location>
        <begin position="1"/>
        <end position="21"/>
    </location>
</feature>
<sequence>MRMILVLLCVLELPCASQAQANQSSWALLGRLQAVKNIQVVDNTSKRHSGTFISVSDTAISFRAAAGEQSIQKQDVRSVRLMKNTHRLRNTLIVVGVGAGVGAGIGAATHKSCSQGQFCLDIGGRGLPAAIGAVIGGLGAQPSGHSCLLTAPYTV</sequence>
<evidence type="ECO:0000256" key="1">
    <source>
        <dbReference type="SAM" id="SignalP"/>
    </source>
</evidence>
<gene>
    <name evidence="2" type="ORF">EDE15_0176</name>
</gene>
<feature type="chain" id="PRO_5019008079" description="Glycine zipper 2TM domain-containing protein" evidence="1">
    <location>
        <begin position="22"/>
        <end position="155"/>
    </location>
</feature>